<feature type="binding site" evidence="7">
    <location>
        <position position="515"/>
    </location>
    <ligand>
        <name>L-glutamate</name>
        <dbReference type="ChEBI" id="CHEBI:29985"/>
    </ligand>
</feature>
<organism evidence="10 11">
    <name type="scientific">Lachancea fermentati</name>
    <name type="common">Zygosaccharomyces fermentati</name>
    <dbReference type="NCBI Taxonomy" id="4955"/>
    <lineage>
        <taxon>Eukaryota</taxon>
        <taxon>Fungi</taxon>
        <taxon>Dikarya</taxon>
        <taxon>Ascomycota</taxon>
        <taxon>Saccharomycotina</taxon>
        <taxon>Saccharomycetes</taxon>
        <taxon>Saccharomycetales</taxon>
        <taxon>Saccharomycetaceae</taxon>
        <taxon>Lachancea</taxon>
    </lineage>
</organism>
<dbReference type="PRINTS" id="PR01210">
    <property type="entry name" value="GGTRANSPTASE"/>
</dbReference>
<dbReference type="Gene3D" id="3.60.20.40">
    <property type="match status" value="1"/>
</dbReference>
<dbReference type="OrthoDB" id="1081007at2759"/>
<dbReference type="GO" id="GO:0005886">
    <property type="term" value="C:plasma membrane"/>
    <property type="evidence" value="ECO:0007669"/>
    <property type="project" value="TreeGrafter"/>
</dbReference>
<keyword evidence="8" id="KW-0012">Acyltransferase</keyword>
<sequence>MIILPRFIKCLLVIKWAWAMEHYFVQDSDHNIDIKPLPRSPTLTPNASEILKVGRRGAISSDLEFCNNLAIDSVFKKFENANAADAAVTVALCLGMINFFSSGIGGGGFAIYASGNKGPDTGSHLFLDFRERAPYLSHKNMFENSPNSSQVGGLAVGVPGELQGLYELFSLRGSGEASWADLLEPVAEVGLKGWPVNVILAATLKMYEPFFLEHADDWSFVLTDDKSRVLKEGETIRRLGLSKVLIELAQNGTAAPFYDPDHWIAQSMVAKIRNSGGIMTAEDLESYFVNVSDPLTTKIRSGWEHMPNNDLEVLTSSGSSSGAALISALDIMDHFSNYEGGDYLPEEAYKLVEAMKWMSSAKSRLGDYSDVGYLPERISHVLDYNWTKNAVDLIKSHLQDLKTLQNWTDYHPAYELTEPHGTTHFSVVDRFDNAVSLTSTINLLFGSLVHDPHTGVVFNNQMDDFSQPGRSNAFDLAPSVYNFAQPGKRPLSSAAPVVILNELGQPELVIGASGGSRITSGILQAIVRIYWYNMPLLEAIAYPRIHHQLLPDVVEVESFSMLGKATVSALRDMGHTLKEQPPKNVLNAIQRYRGEWHAVSDYWRKRGISGVF</sequence>
<feature type="active site" description="Nucleophile" evidence="6">
    <location>
        <position position="422"/>
    </location>
</feature>
<evidence type="ECO:0000313" key="11">
    <source>
        <dbReference type="Proteomes" id="UP000190831"/>
    </source>
</evidence>
<dbReference type="Pfam" id="PF01019">
    <property type="entry name" value="G_glu_transpept"/>
    <property type="match status" value="1"/>
</dbReference>
<dbReference type="GO" id="GO:0000324">
    <property type="term" value="C:fungal-type vacuole"/>
    <property type="evidence" value="ECO:0007669"/>
    <property type="project" value="TreeGrafter"/>
</dbReference>
<comment type="catalytic activity">
    <reaction evidence="2 8">
        <text>glutathione + H2O = L-cysteinylglycine + L-glutamate</text>
        <dbReference type="Rhea" id="RHEA:28807"/>
        <dbReference type="ChEBI" id="CHEBI:15377"/>
        <dbReference type="ChEBI" id="CHEBI:29985"/>
        <dbReference type="ChEBI" id="CHEBI:57925"/>
        <dbReference type="ChEBI" id="CHEBI:61694"/>
        <dbReference type="EC" id="3.4.19.13"/>
    </reaction>
</comment>
<dbReference type="InterPro" id="IPR043138">
    <property type="entry name" value="GGT_lsub"/>
</dbReference>
<dbReference type="Gene3D" id="1.10.246.130">
    <property type="match status" value="1"/>
</dbReference>
<dbReference type="InterPro" id="IPR043137">
    <property type="entry name" value="GGT_ssub_C"/>
</dbReference>
<feature type="chain" id="PRO_5009237289" description="Glutathione hydrolase" evidence="9">
    <location>
        <begin position="20"/>
        <end position="612"/>
    </location>
</feature>
<dbReference type="PANTHER" id="PTHR11686">
    <property type="entry name" value="GAMMA GLUTAMYL TRANSPEPTIDASE"/>
    <property type="match status" value="1"/>
</dbReference>
<dbReference type="NCBIfam" id="TIGR00066">
    <property type="entry name" value="g_glut_trans"/>
    <property type="match status" value="1"/>
</dbReference>
<evidence type="ECO:0000256" key="5">
    <source>
        <dbReference type="ARBA" id="ARBA00047417"/>
    </source>
</evidence>
<evidence type="ECO:0000256" key="4">
    <source>
        <dbReference type="ARBA" id="ARBA00009381"/>
    </source>
</evidence>
<evidence type="ECO:0000256" key="9">
    <source>
        <dbReference type="SAM" id="SignalP"/>
    </source>
</evidence>
<feature type="binding site" evidence="7">
    <location>
        <position position="464"/>
    </location>
    <ligand>
        <name>L-glutamate</name>
        <dbReference type="ChEBI" id="CHEBI:29985"/>
    </ligand>
</feature>
<comment type="catalytic activity">
    <reaction evidence="1 8">
        <text>an S-substituted glutathione + H2O = an S-substituted L-cysteinylglycine + L-glutamate</text>
        <dbReference type="Rhea" id="RHEA:59468"/>
        <dbReference type="ChEBI" id="CHEBI:15377"/>
        <dbReference type="ChEBI" id="CHEBI:29985"/>
        <dbReference type="ChEBI" id="CHEBI:90779"/>
        <dbReference type="ChEBI" id="CHEBI:143103"/>
        <dbReference type="EC" id="3.4.19.13"/>
    </reaction>
</comment>
<comment type="pathway">
    <text evidence="3 8">Sulfur metabolism; glutathione metabolism.</text>
</comment>
<dbReference type="SUPFAM" id="SSF56235">
    <property type="entry name" value="N-terminal nucleophile aminohydrolases (Ntn hydrolases)"/>
    <property type="match status" value="1"/>
</dbReference>
<dbReference type="PANTHER" id="PTHR11686:SF9">
    <property type="entry name" value="RE13973P"/>
    <property type="match status" value="1"/>
</dbReference>
<dbReference type="FunFam" id="3.60.20.40:FF:000001">
    <property type="entry name" value="Gamma-glutamyltranspeptidase 1"/>
    <property type="match status" value="1"/>
</dbReference>
<feature type="binding site" evidence="7">
    <location>
        <begin position="440"/>
        <end position="442"/>
    </location>
    <ligand>
        <name>L-glutamate</name>
        <dbReference type="ChEBI" id="CHEBI:29985"/>
    </ligand>
</feature>
<accession>A0A1G4M9Q0</accession>
<gene>
    <name evidence="10" type="ORF">LAFE_0C07624G</name>
</gene>
<keyword evidence="11" id="KW-1185">Reference proteome</keyword>
<keyword evidence="8" id="KW-0378">Hydrolase</keyword>
<evidence type="ECO:0000256" key="8">
    <source>
        <dbReference type="RuleBase" id="RU368068"/>
    </source>
</evidence>
<dbReference type="STRING" id="4955.A0A1G4M9Q0"/>
<dbReference type="AlphaFoldDB" id="A0A1G4M9Q0"/>
<dbReference type="EMBL" id="LT598485">
    <property type="protein sequence ID" value="SCW00593.1"/>
    <property type="molecule type" value="Genomic_DNA"/>
</dbReference>
<dbReference type="GO" id="GO:0006751">
    <property type="term" value="P:glutathione catabolic process"/>
    <property type="evidence" value="ECO:0007669"/>
    <property type="project" value="UniProtKB-UniRule"/>
</dbReference>
<evidence type="ECO:0000256" key="3">
    <source>
        <dbReference type="ARBA" id="ARBA00005115"/>
    </source>
</evidence>
<proteinExistence type="inferred from homology"/>
<evidence type="ECO:0000256" key="6">
    <source>
        <dbReference type="PIRSR" id="PIRSR600101-1"/>
    </source>
</evidence>
<keyword evidence="9" id="KW-0732">Signal</keyword>
<evidence type="ECO:0000256" key="1">
    <source>
        <dbReference type="ARBA" id="ARBA00001049"/>
    </source>
</evidence>
<evidence type="ECO:0000256" key="7">
    <source>
        <dbReference type="PIRSR" id="PIRSR600101-2"/>
    </source>
</evidence>
<dbReference type="UniPathway" id="UPA00204"/>
<dbReference type="OMA" id="ICGMGPP"/>
<protein>
    <recommendedName>
        <fullName evidence="8">Glutathione hydrolase</fullName>
        <ecNumber evidence="8">2.3.2.2</ecNumber>
        <ecNumber evidence="8">3.4.19.13</ecNumber>
    </recommendedName>
    <alternativeName>
        <fullName evidence="8">Gamma-glutamyltransferase</fullName>
    </alternativeName>
    <alternativeName>
        <fullName evidence="8">Gamma-glutamyltranspeptidase</fullName>
    </alternativeName>
</protein>
<dbReference type="GO" id="GO:0103068">
    <property type="term" value="F:leukotriene C4 gamma-glutamyl transferase activity"/>
    <property type="evidence" value="ECO:0007669"/>
    <property type="project" value="UniProtKB-EC"/>
</dbReference>
<evidence type="ECO:0000256" key="2">
    <source>
        <dbReference type="ARBA" id="ARBA00001089"/>
    </source>
</evidence>
<feature type="binding site" evidence="7">
    <location>
        <position position="130"/>
    </location>
    <ligand>
        <name>L-glutamate</name>
        <dbReference type="ChEBI" id="CHEBI:29985"/>
    </ligand>
</feature>
<comment type="function">
    <text evidence="8">Cleaves the gamma-glutamyl peptide bond of glutathione and glutathione conjugates.</text>
</comment>
<dbReference type="Proteomes" id="UP000190831">
    <property type="component" value="Chromosome C"/>
</dbReference>
<dbReference type="InterPro" id="IPR000101">
    <property type="entry name" value="GGT_peptidase"/>
</dbReference>
<evidence type="ECO:0000313" key="10">
    <source>
        <dbReference type="EMBL" id="SCW00593.1"/>
    </source>
</evidence>
<dbReference type="EC" id="2.3.2.2" evidence="8"/>
<name>A0A1G4M9Q0_LACFM</name>
<dbReference type="InterPro" id="IPR029055">
    <property type="entry name" value="Ntn_hydrolases_N"/>
</dbReference>
<comment type="catalytic activity">
    <reaction evidence="5 8">
        <text>an N-terminal (5-L-glutamyl)-[peptide] + an alpha-amino acid = 5-L-glutamyl amino acid + an N-terminal L-alpha-aminoacyl-[peptide]</text>
        <dbReference type="Rhea" id="RHEA:23904"/>
        <dbReference type="Rhea" id="RHEA-COMP:9780"/>
        <dbReference type="Rhea" id="RHEA-COMP:9795"/>
        <dbReference type="ChEBI" id="CHEBI:77644"/>
        <dbReference type="ChEBI" id="CHEBI:78597"/>
        <dbReference type="ChEBI" id="CHEBI:78599"/>
        <dbReference type="ChEBI" id="CHEBI:78608"/>
        <dbReference type="EC" id="2.3.2.2"/>
    </reaction>
</comment>
<dbReference type="EC" id="3.4.19.13" evidence="8"/>
<reference evidence="10 11" key="1">
    <citation type="submission" date="2016-03" db="EMBL/GenBank/DDBJ databases">
        <authorList>
            <person name="Devillers H."/>
        </authorList>
    </citation>
    <scope>NUCLEOTIDE SEQUENCE [LARGE SCALE GENOMIC DNA]</scope>
    <source>
        <strain evidence="10">CBS 6772</strain>
    </source>
</reference>
<comment type="similarity">
    <text evidence="4">Belongs to the gamma-glutamyltransferase family.</text>
</comment>
<feature type="binding site" evidence="7">
    <location>
        <begin position="492"/>
        <end position="493"/>
    </location>
    <ligand>
        <name>L-glutamate</name>
        <dbReference type="ChEBI" id="CHEBI:29985"/>
    </ligand>
</feature>
<dbReference type="GO" id="GO:0036374">
    <property type="term" value="F:glutathione hydrolase activity"/>
    <property type="evidence" value="ECO:0007669"/>
    <property type="project" value="UniProtKB-UniRule"/>
</dbReference>
<keyword evidence="8" id="KW-0808">Transferase</keyword>
<feature type="signal peptide" evidence="9">
    <location>
        <begin position="1"/>
        <end position="19"/>
    </location>
</feature>